<organism evidence="2 3">
    <name type="scientific">Malus domestica</name>
    <name type="common">Apple</name>
    <name type="synonym">Pyrus malus</name>
    <dbReference type="NCBI Taxonomy" id="3750"/>
    <lineage>
        <taxon>Eukaryota</taxon>
        <taxon>Viridiplantae</taxon>
        <taxon>Streptophyta</taxon>
        <taxon>Embryophyta</taxon>
        <taxon>Tracheophyta</taxon>
        <taxon>Spermatophyta</taxon>
        <taxon>Magnoliopsida</taxon>
        <taxon>eudicotyledons</taxon>
        <taxon>Gunneridae</taxon>
        <taxon>Pentapetalae</taxon>
        <taxon>rosids</taxon>
        <taxon>fabids</taxon>
        <taxon>Rosales</taxon>
        <taxon>Rosaceae</taxon>
        <taxon>Amygdaloideae</taxon>
        <taxon>Maleae</taxon>
        <taxon>Malus</taxon>
    </lineage>
</organism>
<reference evidence="2 3" key="1">
    <citation type="submission" date="2018-10" db="EMBL/GenBank/DDBJ databases">
        <title>A high-quality apple genome assembly.</title>
        <authorList>
            <person name="Hu J."/>
        </authorList>
    </citation>
    <scope>NUCLEOTIDE SEQUENCE [LARGE SCALE GENOMIC DNA]</scope>
    <source>
        <strain evidence="3">cv. HFTH1</strain>
        <tissue evidence="2">Young leaf</tissue>
    </source>
</reference>
<proteinExistence type="predicted"/>
<comment type="caution">
    <text evidence="2">The sequence shown here is derived from an EMBL/GenBank/DDBJ whole genome shotgun (WGS) entry which is preliminary data.</text>
</comment>
<keyword evidence="1" id="KW-0472">Membrane</keyword>
<protein>
    <submittedName>
        <fullName evidence="2">Uncharacterized protein</fullName>
    </submittedName>
</protein>
<dbReference type="Proteomes" id="UP000290289">
    <property type="component" value="Chromosome 4"/>
</dbReference>
<gene>
    <name evidence="2" type="ORF">DVH24_001367</name>
</gene>
<keyword evidence="1" id="KW-0812">Transmembrane</keyword>
<keyword evidence="3" id="KW-1185">Reference proteome</keyword>
<evidence type="ECO:0000256" key="1">
    <source>
        <dbReference type="SAM" id="Phobius"/>
    </source>
</evidence>
<name>A0A498K613_MALDO</name>
<dbReference type="AlphaFoldDB" id="A0A498K613"/>
<evidence type="ECO:0000313" key="2">
    <source>
        <dbReference type="EMBL" id="RXI01133.1"/>
    </source>
</evidence>
<dbReference type="EMBL" id="RDQH01000330">
    <property type="protein sequence ID" value="RXI01133.1"/>
    <property type="molecule type" value="Genomic_DNA"/>
</dbReference>
<feature type="transmembrane region" description="Helical" evidence="1">
    <location>
        <begin position="30"/>
        <end position="49"/>
    </location>
</feature>
<accession>A0A498K613</accession>
<evidence type="ECO:0000313" key="3">
    <source>
        <dbReference type="Proteomes" id="UP000290289"/>
    </source>
</evidence>
<keyword evidence="1" id="KW-1133">Transmembrane helix</keyword>
<sequence length="250" mass="27470">MSASLTPIYGEAAPKSRTRDLPLMDEGTCLLLLNIAVAIFLVMMALCLASMQSITILESDSRTDDVVIKLNGKEESYDNGSSLNFESGSCRKCYGHFAQQTSPIIPHNHPSARLQKGSRPSLAYSFCEFLSVWKQGLLLGCVWYVGWDGTERDKAFRPAFGKPKMGGTGCSTGQILGVFASHLPPGTGLFHVCGTHCFTILRQIYPMYFSKITPSFRPVPSRSVPSRPVPSRPVPFRPVCVPNAPRHRES</sequence>